<keyword evidence="1" id="KW-1133">Transmembrane helix</keyword>
<evidence type="ECO:0000256" key="1">
    <source>
        <dbReference type="SAM" id="Phobius"/>
    </source>
</evidence>
<accession>A0AAV9XY42</accession>
<organism evidence="2 3">
    <name type="scientific">Cryptosporidium xiaoi</name>
    <dbReference type="NCBI Taxonomy" id="659607"/>
    <lineage>
        <taxon>Eukaryota</taxon>
        <taxon>Sar</taxon>
        <taxon>Alveolata</taxon>
        <taxon>Apicomplexa</taxon>
        <taxon>Conoidasida</taxon>
        <taxon>Coccidia</taxon>
        <taxon>Eucoccidiorida</taxon>
        <taxon>Eimeriorina</taxon>
        <taxon>Cryptosporidiidae</taxon>
        <taxon>Cryptosporidium</taxon>
    </lineage>
</organism>
<name>A0AAV9XY42_9CRYT</name>
<feature type="transmembrane region" description="Helical" evidence="1">
    <location>
        <begin position="129"/>
        <end position="151"/>
    </location>
</feature>
<feature type="transmembrane region" description="Helical" evidence="1">
    <location>
        <begin position="212"/>
        <end position="233"/>
    </location>
</feature>
<protein>
    <submittedName>
        <fullName evidence="2">Uncharacterized protein</fullName>
    </submittedName>
</protein>
<keyword evidence="1" id="KW-0812">Transmembrane</keyword>
<dbReference type="AlphaFoldDB" id="A0AAV9XY42"/>
<sequence length="263" mass="30911">MRQFYLVSNLFFILKVLKTIISSSNKHRLNKDMGWVSFLCLTSTFLTSILAYLTRSYIFYHRIESKYISKLFSPIHVYNQIRVVGDEKPETLFMMERINWTYTLIMHILEDIPQLFASSIFLANYGNDFYAFFMITWSSCMIITTTIRMGVSYPLINTLSLIFSRNPPVDSPILNEATTTTMHFSLFIAIITFIWAVFDSLCIYFTHGFWTILFYAGLTLNIFISTLFILYYVHLSKQASTYSRQLNSLYFTDDFSRIQSRHS</sequence>
<dbReference type="Proteomes" id="UP001311799">
    <property type="component" value="Unassembled WGS sequence"/>
</dbReference>
<proteinExistence type="predicted"/>
<keyword evidence="3" id="KW-1185">Reference proteome</keyword>
<dbReference type="EMBL" id="JAWDEY010000016">
    <property type="protein sequence ID" value="KAK6589024.1"/>
    <property type="molecule type" value="Genomic_DNA"/>
</dbReference>
<evidence type="ECO:0000313" key="3">
    <source>
        <dbReference type="Proteomes" id="UP001311799"/>
    </source>
</evidence>
<feature type="transmembrane region" description="Helical" evidence="1">
    <location>
        <begin position="184"/>
        <end position="206"/>
    </location>
</feature>
<reference evidence="2 3" key="1">
    <citation type="submission" date="2023-10" db="EMBL/GenBank/DDBJ databases">
        <title>Comparative genomics analysis reveals potential genetic determinants of host preference in Cryptosporidium xiaoi.</title>
        <authorList>
            <person name="Xiao L."/>
            <person name="Li J."/>
        </authorList>
    </citation>
    <scope>NUCLEOTIDE SEQUENCE [LARGE SCALE GENOMIC DNA]</scope>
    <source>
        <strain evidence="2 3">52996</strain>
    </source>
</reference>
<evidence type="ECO:0000313" key="2">
    <source>
        <dbReference type="EMBL" id="KAK6589024.1"/>
    </source>
</evidence>
<gene>
    <name evidence="2" type="ORF">RS030_243597</name>
</gene>
<keyword evidence="1" id="KW-0472">Membrane</keyword>
<feature type="transmembrane region" description="Helical" evidence="1">
    <location>
        <begin position="34"/>
        <end position="53"/>
    </location>
</feature>
<comment type="caution">
    <text evidence="2">The sequence shown here is derived from an EMBL/GenBank/DDBJ whole genome shotgun (WGS) entry which is preliminary data.</text>
</comment>